<protein>
    <recommendedName>
        <fullName evidence="2">Methylated-DNA-[protein]-cysteine S-methyltransferase DNA binding domain-containing protein</fullName>
    </recommendedName>
</protein>
<sequence>MLAHRACDHKGVHPDRTELTELVLDVVDQIPAGRVTTYGLVAEAVRAVSGRGHARHVGTIMATYGAEVPWWRVVRADGSLPRQLRERAVAHYREEGTPMSGFVAGRVELRRALWDAPQAWQAPTAASGAGSSDA</sequence>
<accession>A0A552WM17</accession>
<keyword evidence="4" id="KW-1185">Reference proteome</keyword>
<dbReference type="PANTHER" id="PTHR42942">
    <property type="entry name" value="6-O-METHYLGUANINE DNA METHYLTRANSFERASE"/>
    <property type="match status" value="1"/>
</dbReference>
<dbReference type="GO" id="GO:0006281">
    <property type="term" value="P:DNA repair"/>
    <property type="evidence" value="ECO:0007669"/>
    <property type="project" value="InterPro"/>
</dbReference>
<comment type="caution">
    <text evidence="3">The sequence shown here is derived from an EMBL/GenBank/DDBJ whole genome shotgun (WGS) entry which is preliminary data.</text>
</comment>
<evidence type="ECO:0000259" key="2">
    <source>
        <dbReference type="Pfam" id="PF01035"/>
    </source>
</evidence>
<dbReference type="CDD" id="cd06445">
    <property type="entry name" value="ATase"/>
    <property type="match status" value="1"/>
</dbReference>
<dbReference type="InterPro" id="IPR036217">
    <property type="entry name" value="MethylDNA_cys_MeTrfase_DNAb"/>
</dbReference>
<feature type="domain" description="Methylated-DNA-[protein]-cysteine S-methyltransferase DNA binding" evidence="2">
    <location>
        <begin position="20"/>
        <end position="83"/>
    </location>
</feature>
<dbReference type="PANTHER" id="PTHR42942:SF1">
    <property type="entry name" value="ALKYLTRANSFERASE-LIKE PROTEIN 1"/>
    <property type="match status" value="1"/>
</dbReference>
<evidence type="ECO:0000313" key="4">
    <source>
        <dbReference type="Proteomes" id="UP000318693"/>
    </source>
</evidence>
<name>A0A552WM17_9MICO</name>
<dbReference type="Gene3D" id="1.10.10.10">
    <property type="entry name" value="Winged helix-like DNA-binding domain superfamily/Winged helix DNA-binding domain"/>
    <property type="match status" value="1"/>
</dbReference>
<proteinExistence type="predicted"/>
<dbReference type="InterPro" id="IPR052520">
    <property type="entry name" value="ATL_DNA_repair"/>
</dbReference>
<dbReference type="InterPro" id="IPR036388">
    <property type="entry name" value="WH-like_DNA-bd_sf"/>
</dbReference>
<gene>
    <name evidence="3" type="ORF">FJ693_16115</name>
</gene>
<dbReference type="InterPro" id="IPR014048">
    <property type="entry name" value="MethylDNA_cys_MeTrfase_DNA-bd"/>
</dbReference>
<dbReference type="Proteomes" id="UP000318693">
    <property type="component" value="Unassembled WGS sequence"/>
</dbReference>
<organism evidence="3 4">
    <name type="scientific">Georgenia yuyongxinii</name>
    <dbReference type="NCBI Taxonomy" id="2589797"/>
    <lineage>
        <taxon>Bacteria</taxon>
        <taxon>Bacillati</taxon>
        <taxon>Actinomycetota</taxon>
        <taxon>Actinomycetes</taxon>
        <taxon>Micrococcales</taxon>
        <taxon>Bogoriellaceae</taxon>
        <taxon>Georgenia</taxon>
    </lineage>
</organism>
<dbReference type="Pfam" id="PF01035">
    <property type="entry name" value="DNA_binding_1"/>
    <property type="match status" value="1"/>
</dbReference>
<reference evidence="3 4" key="1">
    <citation type="submission" date="2019-07" db="EMBL/GenBank/DDBJ databases">
        <title>Georgenia wutianyii sp. nov. and Georgenia *** sp. nov. isolated from plateau pika (Ochotona curzoniae) in the Qinghai-Tibet plateau of China.</title>
        <authorList>
            <person name="Tian Z."/>
        </authorList>
    </citation>
    <scope>NUCLEOTIDE SEQUENCE [LARGE SCALE GENOMIC DNA]</scope>
    <source>
        <strain evidence="3 4">Z446</strain>
    </source>
</reference>
<dbReference type="GO" id="GO:0003824">
    <property type="term" value="F:catalytic activity"/>
    <property type="evidence" value="ECO:0007669"/>
    <property type="project" value="InterPro"/>
</dbReference>
<keyword evidence="1" id="KW-0227">DNA damage</keyword>
<evidence type="ECO:0000256" key="1">
    <source>
        <dbReference type="ARBA" id="ARBA00022763"/>
    </source>
</evidence>
<dbReference type="EMBL" id="VJXR01000064">
    <property type="protein sequence ID" value="TRW43815.1"/>
    <property type="molecule type" value="Genomic_DNA"/>
</dbReference>
<evidence type="ECO:0000313" key="3">
    <source>
        <dbReference type="EMBL" id="TRW43815.1"/>
    </source>
</evidence>
<dbReference type="AlphaFoldDB" id="A0A552WM17"/>
<dbReference type="SUPFAM" id="SSF46767">
    <property type="entry name" value="Methylated DNA-protein cysteine methyltransferase, C-terminal domain"/>
    <property type="match status" value="1"/>
</dbReference>